<dbReference type="Proteomes" id="UP000223606">
    <property type="component" value="Chromosome 1"/>
</dbReference>
<keyword evidence="3" id="KW-0574">Periplasm</keyword>
<evidence type="ECO:0000256" key="3">
    <source>
        <dbReference type="ARBA" id="ARBA00022764"/>
    </source>
</evidence>
<dbReference type="EMBL" id="LT960614">
    <property type="protein sequence ID" value="SON56217.1"/>
    <property type="molecule type" value="Genomic_DNA"/>
</dbReference>
<gene>
    <name evidence="6" type="primary">flgA</name>
    <name evidence="6" type="ORF">HDIA_2676</name>
</gene>
<evidence type="ECO:0000313" key="6">
    <source>
        <dbReference type="EMBL" id="SON56217.1"/>
    </source>
</evidence>
<dbReference type="PANTHER" id="PTHR36307">
    <property type="entry name" value="FLAGELLA BASAL BODY P-RING FORMATION PROTEIN FLGA"/>
    <property type="match status" value="1"/>
</dbReference>
<organism evidence="6 7">
    <name type="scientific">Hartmannibacter diazotrophicus</name>
    <dbReference type="NCBI Taxonomy" id="1482074"/>
    <lineage>
        <taxon>Bacteria</taxon>
        <taxon>Pseudomonadati</taxon>
        <taxon>Pseudomonadota</taxon>
        <taxon>Alphaproteobacteria</taxon>
        <taxon>Hyphomicrobiales</taxon>
        <taxon>Pleomorphomonadaceae</taxon>
        <taxon>Hartmannibacter</taxon>
    </lineage>
</organism>
<dbReference type="CDD" id="cd11614">
    <property type="entry name" value="SAF_CpaB_FlgA_like"/>
    <property type="match status" value="1"/>
</dbReference>
<keyword evidence="6" id="KW-0969">Cilium</keyword>
<protein>
    <submittedName>
        <fullName evidence="6">Flagellar basal body P-ring biosynthesis protein FlgA</fullName>
    </submittedName>
</protein>
<dbReference type="SMART" id="SM00858">
    <property type="entry name" value="SAF"/>
    <property type="match status" value="1"/>
</dbReference>
<dbReference type="NCBIfam" id="TIGR03170">
    <property type="entry name" value="flgA_cterm"/>
    <property type="match status" value="1"/>
</dbReference>
<dbReference type="Gene3D" id="3.90.1210.10">
    <property type="entry name" value="Antifreeze-like/N-acetylneuraminic acid synthase C-terminal domain"/>
    <property type="match status" value="1"/>
</dbReference>
<dbReference type="OrthoDB" id="5323072at2"/>
<name>A0A2C9D7D8_9HYPH</name>
<dbReference type="InterPro" id="IPR017585">
    <property type="entry name" value="SAF_FlgA"/>
</dbReference>
<reference evidence="7" key="1">
    <citation type="submission" date="2017-09" db="EMBL/GenBank/DDBJ databases">
        <title>Genome sequence of Nannocystis excedens DSM 71.</title>
        <authorList>
            <person name="Blom J."/>
        </authorList>
    </citation>
    <scope>NUCLEOTIDE SEQUENCE [LARGE SCALE GENOMIC DNA]</scope>
    <source>
        <strain evidence="7">type strain: E19</strain>
    </source>
</reference>
<evidence type="ECO:0000256" key="1">
    <source>
        <dbReference type="ARBA" id="ARBA00004418"/>
    </source>
</evidence>
<dbReference type="GO" id="GO:0044780">
    <property type="term" value="P:bacterial-type flagellum assembly"/>
    <property type="evidence" value="ECO:0007669"/>
    <property type="project" value="InterPro"/>
</dbReference>
<comment type="subcellular location">
    <subcellularLocation>
        <location evidence="1">Periplasm</location>
    </subcellularLocation>
</comment>
<keyword evidence="6" id="KW-0966">Cell projection</keyword>
<sequence>MTRSVLFRLACASVLGGALAAFIAHPADASARLKETVLVSGRVVTLGDLFDDAGDLAAKPVFRAPDPGVAGALSARDALAAAAAAGLADTDADGLTTITVERRSQTVDASMLADVVTEALALRLGARQSDLDVAFDVTPQTMAVAADGYEAPRLQGLSYQPSSGRFSGEILINAGAHERTLPVTGVVAEMVEVAVLGHSVNRGDIVNRSDLETTRMDRRRVARDAISSTDRIIGLAARRTLRAGDALTSSDFEEPKLVARNSLVTVNYNKPGLTLSARGRALADGARGDLVSVLNEQSRRVIHGIVTGPGEIEIAAEPITTAANETAIAAKDAVQ</sequence>
<feature type="chain" id="PRO_5012338463" evidence="4">
    <location>
        <begin position="21"/>
        <end position="335"/>
    </location>
</feature>
<keyword evidence="7" id="KW-1185">Reference proteome</keyword>
<dbReference type="AlphaFoldDB" id="A0A2C9D7D8"/>
<keyword evidence="2 4" id="KW-0732">Signal</keyword>
<dbReference type="Gene3D" id="2.30.30.760">
    <property type="match status" value="1"/>
</dbReference>
<feature type="signal peptide" evidence="4">
    <location>
        <begin position="1"/>
        <end position="20"/>
    </location>
</feature>
<accession>A0A2C9D7D8</accession>
<dbReference type="RefSeq" id="WP_099556627.1">
    <property type="nucleotide sequence ID" value="NZ_LT960614.1"/>
</dbReference>
<evidence type="ECO:0000256" key="2">
    <source>
        <dbReference type="ARBA" id="ARBA00022729"/>
    </source>
</evidence>
<keyword evidence="6" id="KW-0282">Flagellum</keyword>
<dbReference type="Pfam" id="PF13144">
    <property type="entry name" value="ChapFlgA"/>
    <property type="match status" value="1"/>
</dbReference>
<dbReference type="GO" id="GO:0042597">
    <property type="term" value="C:periplasmic space"/>
    <property type="evidence" value="ECO:0007669"/>
    <property type="project" value="UniProtKB-SubCell"/>
</dbReference>
<feature type="domain" description="SAF" evidence="5">
    <location>
        <begin position="191"/>
        <end position="253"/>
    </location>
</feature>
<dbReference type="InterPro" id="IPR013974">
    <property type="entry name" value="SAF"/>
</dbReference>
<proteinExistence type="predicted"/>
<evidence type="ECO:0000256" key="4">
    <source>
        <dbReference type="SAM" id="SignalP"/>
    </source>
</evidence>
<dbReference type="KEGG" id="hdi:HDIA_2676"/>
<evidence type="ECO:0000259" key="5">
    <source>
        <dbReference type="SMART" id="SM00858"/>
    </source>
</evidence>
<dbReference type="PANTHER" id="PTHR36307:SF1">
    <property type="entry name" value="FLAGELLA BASAL BODY P-RING FORMATION PROTEIN FLGA"/>
    <property type="match status" value="1"/>
</dbReference>
<dbReference type="InterPro" id="IPR039246">
    <property type="entry name" value="Flagellar_FlgA"/>
</dbReference>
<evidence type="ECO:0000313" key="7">
    <source>
        <dbReference type="Proteomes" id="UP000223606"/>
    </source>
</evidence>